<reference evidence="2" key="1">
    <citation type="submission" date="2016-10" db="EMBL/GenBank/DDBJ databases">
        <authorList>
            <person name="Varghese N."/>
            <person name="Submissions S."/>
        </authorList>
    </citation>
    <scope>NUCLEOTIDE SEQUENCE [LARGE SCALE GENOMIC DNA]</scope>
    <source>
        <strain evidence="2">CGMCC 1.12041</strain>
    </source>
</reference>
<dbReference type="AlphaFoldDB" id="A0A1I1S048"/>
<dbReference type="EMBL" id="FOLD01000024">
    <property type="protein sequence ID" value="SFD39717.1"/>
    <property type="molecule type" value="Genomic_DNA"/>
</dbReference>
<name>A0A1I1S048_9BURK</name>
<evidence type="ECO:0000313" key="2">
    <source>
        <dbReference type="Proteomes" id="UP000198639"/>
    </source>
</evidence>
<protein>
    <submittedName>
        <fullName evidence="1">Uncharacterized protein</fullName>
    </submittedName>
</protein>
<accession>A0A1I1S048</accession>
<dbReference type="STRING" id="1164594.SAMN05216204_1245"/>
<proteinExistence type="predicted"/>
<dbReference type="Proteomes" id="UP000198639">
    <property type="component" value="Unassembled WGS sequence"/>
</dbReference>
<gene>
    <name evidence="1" type="ORF">SAMN05216204_1245</name>
</gene>
<evidence type="ECO:0000313" key="1">
    <source>
        <dbReference type="EMBL" id="SFD39717.1"/>
    </source>
</evidence>
<keyword evidence="2" id="KW-1185">Reference proteome</keyword>
<sequence length="73" mass="8028">MDLGPFLFFGGEPGLPLPPLDAFKIAKHTKGDKNGVKKERPNLRIVQKSQFRAITDISMLYRALFGGAVVINS</sequence>
<organism evidence="1 2">
    <name type="scientific">Massilia yuzhufengensis</name>
    <dbReference type="NCBI Taxonomy" id="1164594"/>
    <lineage>
        <taxon>Bacteria</taxon>
        <taxon>Pseudomonadati</taxon>
        <taxon>Pseudomonadota</taxon>
        <taxon>Betaproteobacteria</taxon>
        <taxon>Burkholderiales</taxon>
        <taxon>Oxalobacteraceae</taxon>
        <taxon>Telluria group</taxon>
        <taxon>Massilia</taxon>
    </lineage>
</organism>